<evidence type="ECO:0000256" key="1">
    <source>
        <dbReference type="SAM" id="MobiDB-lite"/>
    </source>
</evidence>
<protein>
    <submittedName>
        <fullName evidence="3">DUF6281 family protein</fullName>
    </submittedName>
</protein>
<evidence type="ECO:0000256" key="2">
    <source>
        <dbReference type="SAM" id="SignalP"/>
    </source>
</evidence>
<proteinExistence type="predicted"/>
<keyword evidence="2" id="KW-0732">Signal</keyword>
<dbReference type="InterPro" id="IPR046248">
    <property type="entry name" value="DUF6281"/>
</dbReference>
<organism evidence="3 4">
    <name type="scientific">Streptomyces gottesmaniae</name>
    <dbReference type="NCBI Taxonomy" id="3075518"/>
    <lineage>
        <taxon>Bacteria</taxon>
        <taxon>Bacillati</taxon>
        <taxon>Actinomycetota</taxon>
        <taxon>Actinomycetes</taxon>
        <taxon>Kitasatosporales</taxon>
        <taxon>Streptomycetaceae</taxon>
        <taxon>Streptomyces</taxon>
    </lineage>
</organism>
<feature type="region of interest" description="Disordered" evidence="1">
    <location>
        <begin position="134"/>
        <end position="163"/>
    </location>
</feature>
<name>A0ABU2Z6M2_9ACTN</name>
<dbReference type="RefSeq" id="WP_311591468.1">
    <property type="nucleotide sequence ID" value="NZ_JAVRFJ010000033.1"/>
</dbReference>
<dbReference type="EMBL" id="JAVRFJ010000033">
    <property type="protein sequence ID" value="MDT0571851.1"/>
    <property type="molecule type" value="Genomic_DNA"/>
</dbReference>
<gene>
    <name evidence="3" type="ORF">RM704_31080</name>
</gene>
<evidence type="ECO:0000313" key="3">
    <source>
        <dbReference type="EMBL" id="MDT0571851.1"/>
    </source>
</evidence>
<dbReference type="PROSITE" id="PS51257">
    <property type="entry name" value="PROKAR_LIPOPROTEIN"/>
    <property type="match status" value="1"/>
</dbReference>
<evidence type="ECO:0000313" key="4">
    <source>
        <dbReference type="Proteomes" id="UP001180737"/>
    </source>
</evidence>
<keyword evidence="4" id="KW-1185">Reference proteome</keyword>
<sequence>MLSGARVRIALAVLAAVPLAVGCAALETGGTSSPSCVFAVEFGAREYFDVGGIDYELGAEVGTARDLVCHDQGGGEEDQVPVEDLASYTAYAVEGVDTEDAIAIREAPGGGVRVLVNTIEDEGTKAAVERVFGGSDAAGGDTAGGGDSGDSGDTSGSGDSGAGAGVGKCAIVVEYEDEHYTDRGDVEFELGARAGQARGVPCGDTPGEVDAAAEPAVFEAYAIKGLDPADAVAVRLAEDEEPFFMVRVTDDLPPEIEKLLAAEEREASGR</sequence>
<comment type="caution">
    <text evidence="3">The sequence shown here is derived from an EMBL/GenBank/DDBJ whole genome shotgun (WGS) entry which is preliminary data.</text>
</comment>
<dbReference type="Proteomes" id="UP001180737">
    <property type="component" value="Unassembled WGS sequence"/>
</dbReference>
<accession>A0ABU2Z6M2</accession>
<feature type="chain" id="PRO_5046629081" evidence="2">
    <location>
        <begin position="21"/>
        <end position="270"/>
    </location>
</feature>
<reference evidence="3" key="1">
    <citation type="submission" date="2024-05" db="EMBL/GenBank/DDBJ databases">
        <title>30 novel species of actinomycetes from the DSMZ collection.</title>
        <authorList>
            <person name="Nouioui I."/>
        </authorList>
    </citation>
    <scope>NUCLEOTIDE SEQUENCE</scope>
    <source>
        <strain evidence="3">DSM 3412</strain>
    </source>
</reference>
<feature type="signal peptide" evidence="2">
    <location>
        <begin position="1"/>
        <end position="20"/>
    </location>
</feature>
<dbReference type="Pfam" id="PF19797">
    <property type="entry name" value="DUF6281"/>
    <property type="match status" value="2"/>
</dbReference>